<keyword evidence="3" id="KW-1133">Transmembrane helix</keyword>
<feature type="compositionally biased region" description="Basic and acidic residues" evidence="8">
    <location>
        <begin position="89"/>
        <end position="100"/>
    </location>
</feature>
<comment type="caution">
    <text evidence="9">The sequence shown here is derived from an EMBL/GenBank/DDBJ whole genome shotgun (WGS) entry which is preliminary data.</text>
</comment>
<comment type="subcellular location">
    <subcellularLocation>
        <location evidence="7">Cell membrane</location>
    </subcellularLocation>
    <subcellularLocation>
        <location evidence="7">Bacterial flagellum basal body</location>
    </subcellularLocation>
</comment>
<dbReference type="GO" id="GO:0005886">
    <property type="term" value="C:plasma membrane"/>
    <property type="evidence" value="ECO:0007669"/>
    <property type="project" value="UniProtKB-SubCell"/>
</dbReference>
<keyword evidence="5 7" id="KW-0975">Bacterial flagellum</keyword>
<dbReference type="InterPro" id="IPR052205">
    <property type="entry name" value="FliO/MopB"/>
</dbReference>
<keyword evidence="1 7" id="KW-1003">Cell membrane</keyword>
<dbReference type="RefSeq" id="WP_229841386.1">
    <property type="nucleotide sequence ID" value="NZ_BMZN01000004.1"/>
</dbReference>
<dbReference type="Proteomes" id="UP000608923">
    <property type="component" value="Unassembled WGS sequence"/>
</dbReference>
<dbReference type="PANTHER" id="PTHR38766">
    <property type="entry name" value="FLAGELLAR PROTEIN FLIO"/>
    <property type="match status" value="1"/>
</dbReference>
<dbReference type="GO" id="GO:0044781">
    <property type="term" value="P:bacterial-type flagellum organization"/>
    <property type="evidence" value="ECO:0007669"/>
    <property type="project" value="UniProtKB-UniRule"/>
</dbReference>
<dbReference type="InterPro" id="IPR022781">
    <property type="entry name" value="Flagellar_biosynth_FliO"/>
</dbReference>
<evidence type="ECO:0000256" key="5">
    <source>
        <dbReference type="ARBA" id="ARBA00023143"/>
    </source>
</evidence>
<keyword evidence="10" id="KW-1185">Reference proteome</keyword>
<reference evidence="10" key="1">
    <citation type="journal article" date="2019" name="Int. J. Syst. Evol. Microbiol.">
        <title>The Global Catalogue of Microorganisms (GCM) 10K type strain sequencing project: providing services to taxonomists for standard genome sequencing and annotation.</title>
        <authorList>
            <consortium name="The Broad Institute Genomics Platform"/>
            <consortium name="The Broad Institute Genome Sequencing Center for Infectious Disease"/>
            <person name="Wu L."/>
            <person name="Ma J."/>
        </authorList>
    </citation>
    <scope>NUCLEOTIDE SEQUENCE [LARGE SCALE GENOMIC DNA]</scope>
    <source>
        <strain evidence="10">KCTC 42083</strain>
    </source>
</reference>
<dbReference type="Pfam" id="PF04347">
    <property type="entry name" value="FliO"/>
    <property type="match status" value="1"/>
</dbReference>
<feature type="region of interest" description="Disordered" evidence="8">
    <location>
        <begin position="80"/>
        <end position="100"/>
    </location>
</feature>
<protein>
    <recommendedName>
        <fullName evidence="7">Flagellar protein</fullName>
    </recommendedName>
</protein>
<evidence type="ECO:0000256" key="7">
    <source>
        <dbReference type="RuleBase" id="RU362064"/>
    </source>
</evidence>
<accession>A0A8H9IS15</accession>
<dbReference type="AlphaFoldDB" id="A0A8H9IS15"/>
<evidence type="ECO:0000256" key="8">
    <source>
        <dbReference type="SAM" id="MobiDB-lite"/>
    </source>
</evidence>
<proteinExistence type="inferred from homology"/>
<keyword evidence="4" id="KW-0472">Membrane</keyword>
<sequence length="100" mass="11205">MEQAQLVRIMLSLLLVVGLILAAAWAARRGGLLKNKNQQRIKILDSQRLGPRSSVALLQIDDREILIGITAQQISLLHTKTPTEPEPDFQAHLDQHRAPR</sequence>
<dbReference type="EMBL" id="BMZN01000004">
    <property type="protein sequence ID" value="GHC55060.1"/>
    <property type="molecule type" value="Genomic_DNA"/>
</dbReference>
<evidence type="ECO:0000313" key="10">
    <source>
        <dbReference type="Proteomes" id="UP000608923"/>
    </source>
</evidence>
<dbReference type="GO" id="GO:0009425">
    <property type="term" value="C:bacterial-type flagellum basal body"/>
    <property type="evidence" value="ECO:0007669"/>
    <property type="project" value="UniProtKB-SubCell"/>
</dbReference>
<dbReference type="PANTHER" id="PTHR38766:SF1">
    <property type="entry name" value="FLAGELLAR PROTEIN FLIO"/>
    <property type="match status" value="1"/>
</dbReference>
<evidence type="ECO:0000256" key="4">
    <source>
        <dbReference type="ARBA" id="ARBA00023136"/>
    </source>
</evidence>
<evidence type="ECO:0000256" key="3">
    <source>
        <dbReference type="ARBA" id="ARBA00022989"/>
    </source>
</evidence>
<keyword evidence="2" id="KW-0812">Transmembrane</keyword>
<gene>
    <name evidence="9" type="ORF">GCM10010096_29900</name>
</gene>
<evidence type="ECO:0000313" key="9">
    <source>
        <dbReference type="EMBL" id="GHC55060.1"/>
    </source>
</evidence>
<evidence type="ECO:0000256" key="2">
    <source>
        <dbReference type="ARBA" id="ARBA00022692"/>
    </source>
</evidence>
<organism evidence="9 10">
    <name type="scientific">Alcaligenes pakistanensis</name>
    <dbReference type="NCBI Taxonomy" id="1482717"/>
    <lineage>
        <taxon>Bacteria</taxon>
        <taxon>Pseudomonadati</taxon>
        <taxon>Pseudomonadota</taxon>
        <taxon>Betaproteobacteria</taxon>
        <taxon>Burkholderiales</taxon>
        <taxon>Alcaligenaceae</taxon>
        <taxon>Alcaligenes</taxon>
    </lineage>
</organism>
<dbReference type="NCBIfam" id="TIGR03500">
    <property type="entry name" value="FliO_TIGR"/>
    <property type="match status" value="1"/>
</dbReference>
<evidence type="ECO:0000256" key="1">
    <source>
        <dbReference type="ARBA" id="ARBA00022475"/>
    </source>
</evidence>
<evidence type="ECO:0000256" key="6">
    <source>
        <dbReference type="ARBA" id="ARBA00037937"/>
    </source>
</evidence>
<name>A0A8H9IS15_9BURK</name>
<comment type="similarity">
    <text evidence="6 7">Belongs to the FliO/MopB family.</text>
</comment>